<evidence type="ECO:0000313" key="2">
    <source>
        <dbReference type="EMBL" id="MED6201354.1"/>
    </source>
</evidence>
<evidence type="ECO:0000256" key="1">
    <source>
        <dbReference type="SAM" id="SignalP"/>
    </source>
</evidence>
<feature type="signal peptide" evidence="1">
    <location>
        <begin position="1"/>
        <end position="16"/>
    </location>
</feature>
<accession>A0ABU6XUN2</accession>
<keyword evidence="1" id="KW-0732">Signal</keyword>
<keyword evidence="3" id="KW-1185">Reference proteome</keyword>
<feature type="chain" id="PRO_5047102477" description="Secreted protein" evidence="1">
    <location>
        <begin position="17"/>
        <end position="102"/>
    </location>
</feature>
<comment type="caution">
    <text evidence="2">The sequence shown here is derived from an EMBL/GenBank/DDBJ whole genome shotgun (WGS) entry which is preliminary data.</text>
</comment>
<evidence type="ECO:0000313" key="3">
    <source>
        <dbReference type="Proteomes" id="UP001341840"/>
    </source>
</evidence>
<gene>
    <name evidence="2" type="ORF">PIB30_094142</name>
</gene>
<proteinExistence type="predicted"/>
<sequence length="102" mass="11763">MAQLLVLFMVAVTIESCRFSLIKNMDWCPVLVLVAPAPSLSVVVQLETMIHIFYPRVLFLRLESPCRAPDEEYVRKVGMTFHVQKLMISTRSRLNELDLLLK</sequence>
<name>A0ABU6XUN2_9FABA</name>
<protein>
    <recommendedName>
        <fullName evidence="4">Secreted protein</fullName>
    </recommendedName>
</protein>
<dbReference type="Proteomes" id="UP001341840">
    <property type="component" value="Unassembled WGS sequence"/>
</dbReference>
<organism evidence="2 3">
    <name type="scientific">Stylosanthes scabra</name>
    <dbReference type="NCBI Taxonomy" id="79078"/>
    <lineage>
        <taxon>Eukaryota</taxon>
        <taxon>Viridiplantae</taxon>
        <taxon>Streptophyta</taxon>
        <taxon>Embryophyta</taxon>
        <taxon>Tracheophyta</taxon>
        <taxon>Spermatophyta</taxon>
        <taxon>Magnoliopsida</taxon>
        <taxon>eudicotyledons</taxon>
        <taxon>Gunneridae</taxon>
        <taxon>Pentapetalae</taxon>
        <taxon>rosids</taxon>
        <taxon>fabids</taxon>
        <taxon>Fabales</taxon>
        <taxon>Fabaceae</taxon>
        <taxon>Papilionoideae</taxon>
        <taxon>50 kb inversion clade</taxon>
        <taxon>dalbergioids sensu lato</taxon>
        <taxon>Dalbergieae</taxon>
        <taxon>Pterocarpus clade</taxon>
        <taxon>Stylosanthes</taxon>
    </lineage>
</organism>
<evidence type="ECO:0008006" key="4">
    <source>
        <dbReference type="Google" id="ProtNLM"/>
    </source>
</evidence>
<dbReference type="EMBL" id="JASCZI010213505">
    <property type="protein sequence ID" value="MED6201354.1"/>
    <property type="molecule type" value="Genomic_DNA"/>
</dbReference>
<reference evidence="2 3" key="1">
    <citation type="journal article" date="2023" name="Plants (Basel)">
        <title>Bridging the Gap: Combining Genomics and Transcriptomics Approaches to Understand Stylosanthes scabra, an Orphan Legume from the Brazilian Caatinga.</title>
        <authorList>
            <person name="Ferreira-Neto J.R.C."/>
            <person name="da Silva M.D."/>
            <person name="Binneck E."/>
            <person name="de Melo N.F."/>
            <person name="da Silva R.H."/>
            <person name="de Melo A.L.T.M."/>
            <person name="Pandolfi V."/>
            <person name="Bustamante F.O."/>
            <person name="Brasileiro-Vidal A.C."/>
            <person name="Benko-Iseppon A.M."/>
        </authorList>
    </citation>
    <scope>NUCLEOTIDE SEQUENCE [LARGE SCALE GENOMIC DNA]</scope>
    <source>
        <tissue evidence="2">Leaves</tissue>
    </source>
</reference>